<dbReference type="SUPFAM" id="SSF48230">
    <property type="entry name" value="Chondroitin AC/alginate lyase"/>
    <property type="match status" value="1"/>
</dbReference>
<dbReference type="GO" id="GO:0030313">
    <property type="term" value="C:cell envelope"/>
    <property type="evidence" value="ECO:0007669"/>
    <property type="project" value="UniProtKB-SubCell"/>
</dbReference>
<dbReference type="Pfam" id="PF26377">
    <property type="entry name" value="Ulvan_lyase_2nd"/>
    <property type="match status" value="1"/>
</dbReference>
<dbReference type="Pfam" id="PF07940">
    <property type="entry name" value="Hepar_II_III_C"/>
    <property type="match status" value="1"/>
</dbReference>
<gene>
    <name evidence="5" type="ORF">MARI151_10299</name>
</gene>
<feature type="transmembrane region" description="Helical" evidence="2">
    <location>
        <begin position="7"/>
        <end position="28"/>
    </location>
</feature>
<evidence type="ECO:0000313" key="5">
    <source>
        <dbReference type="EMBL" id="VXB01948.1"/>
    </source>
</evidence>
<keyword evidence="2" id="KW-0812">Transmembrane</keyword>
<dbReference type="Gene3D" id="2.70.98.70">
    <property type="match status" value="1"/>
</dbReference>
<accession>A0A653MAH4</accession>
<name>A0A653MAH4_9FLAO</name>
<evidence type="ECO:0000259" key="4">
    <source>
        <dbReference type="Pfam" id="PF26377"/>
    </source>
</evidence>
<keyword evidence="6" id="KW-1185">Reference proteome</keyword>
<evidence type="ECO:0000256" key="2">
    <source>
        <dbReference type="SAM" id="Phobius"/>
    </source>
</evidence>
<evidence type="ECO:0000256" key="1">
    <source>
        <dbReference type="ARBA" id="ARBA00004196"/>
    </source>
</evidence>
<dbReference type="AlphaFoldDB" id="A0A653MAH4"/>
<dbReference type="Gene3D" id="1.50.10.100">
    <property type="entry name" value="Chondroitin AC/alginate lyase"/>
    <property type="match status" value="1"/>
</dbReference>
<comment type="subcellular location">
    <subcellularLocation>
        <location evidence="1">Cell envelope</location>
    </subcellularLocation>
</comment>
<feature type="domain" description="Heparinase II/III-like C-terminal" evidence="3">
    <location>
        <begin position="490"/>
        <end position="571"/>
    </location>
</feature>
<dbReference type="InterPro" id="IPR012480">
    <property type="entry name" value="Hepar_II_III_C"/>
</dbReference>
<dbReference type="Proteomes" id="UP000430202">
    <property type="component" value="Unassembled WGS sequence"/>
</dbReference>
<evidence type="ECO:0000259" key="3">
    <source>
        <dbReference type="Pfam" id="PF07940"/>
    </source>
</evidence>
<reference evidence="5 6" key="1">
    <citation type="submission" date="2019-10" db="EMBL/GenBank/DDBJ databases">
        <authorList>
            <person name="Karimi E."/>
        </authorList>
    </citation>
    <scope>NUCLEOTIDE SEQUENCE [LARGE SCALE GENOMIC DNA]</scope>
    <source>
        <strain evidence="5">Maribacter sp. 151</strain>
    </source>
</reference>
<evidence type="ECO:0000313" key="6">
    <source>
        <dbReference type="Proteomes" id="UP000430202"/>
    </source>
</evidence>
<proteinExistence type="predicted"/>
<dbReference type="GO" id="GO:0016829">
    <property type="term" value="F:lyase activity"/>
    <property type="evidence" value="ECO:0007669"/>
    <property type="project" value="InterPro"/>
</dbReference>
<dbReference type="InterPro" id="IPR008929">
    <property type="entry name" value="Chondroitin_lyas"/>
</dbReference>
<feature type="domain" description="Endo-acting ulvan lyase 2nd" evidence="4">
    <location>
        <begin position="340"/>
        <end position="450"/>
    </location>
</feature>
<dbReference type="RefSeq" id="WP_201304097.1">
    <property type="nucleotide sequence ID" value="NZ_LR733271.1"/>
</dbReference>
<dbReference type="EMBL" id="CABWLR010000001">
    <property type="protein sequence ID" value="VXB01948.1"/>
    <property type="molecule type" value="Genomic_DNA"/>
</dbReference>
<keyword evidence="2" id="KW-0472">Membrane</keyword>
<sequence length="943" mass="107309">MRFCETNIFKCLIITITYIVIAGNAMVFGQENLHPRIYVTDQDRAVFLKTIENISWKKELITKKKERLQKYIEFWKNDKEWLVSRLQMNWKTKHDKVYLSGGEFSHSEGKAPVPTVRFSGTRDWATDYKTPSLESVSPYADDSRGLFLEHKKTGKKEWVAPKESGHIIEGINRKIMSLVQDAAFLYWVTGDKVYADFATPVFTTYIEGMYYRDAPVDLLNSNQQFLSGLATFEVIHEKVLINLITTYDFLFDHLKTQKVNLSHVEAVFQKWGDQIIKNGVPNNNWNLFQARFLTYVALILEPNRNYKNGKGREYYLDHTFNTSTDRQISIKESLLVYDQQNGVWPESASYSVHVITTLLNIITLLDNFTDANELSNFPIVEKAALASFQYLFPSGHTIGFGDSAHKKLPAENFELLITNYQKYGQAEKLKMISGLLNDMIVEGDYNREAKDLFQLFFYVDEVAFNTVDDNSENELVSPTFYAPNVSWFNQRLGSDANAMMVATTGSYGNHAHTNGIAIELFAKGYVLAPDMGKGSSYWHNDHTEYYSRMPAHNTVVVNGISDYEPMRSHHPFNLVNSFPKSGENSIFNKVTFSNVSFVEPKTNAQQLRFTSLIKGPTGAGYMVDIFRSRKQGNSTQRHDYFYHNLGFELKLSTADGLLKLQETNDLGSHQGDLKAYDYLTKKKKGTIADEVKANFSYQSEGVSSDLMEVWIKGSANQSLYSVLSPKSKATTKGTSPKELLNKPVPTLIVQRNAEAWENPFALVFNPLGTDENNLISNVDFSQFGDKKATQLIEVKFKDDATQDNIVLNEHESAIVDQDGLYQKGLLSITRSEKNNPKPSFVFLSGMYKFEQDNWGVQASGEPVTISFEINEDVITVQNDQPVVLNIPKPEEGKEAILHIYENNKLIASRKGLRSWTNDQQLEFRLSKGYSKVLIKIQISTDEE</sequence>
<organism evidence="5 6">
    <name type="scientific">Maribacter litoralis</name>
    <dbReference type="NCBI Taxonomy" id="2059726"/>
    <lineage>
        <taxon>Bacteria</taxon>
        <taxon>Pseudomonadati</taxon>
        <taxon>Bacteroidota</taxon>
        <taxon>Flavobacteriia</taxon>
        <taxon>Flavobacteriales</taxon>
        <taxon>Flavobacteriaceae</taxon>
        <taxon>Maribacter</taxon>
    </lineage>
</organism>
<dbReference type="InterPro" id="IPR058849">
    <property type="entry name" value="Ulvan_lyase_2nd"/>
</dbReference>
<keyword evidence="2" id="KW-1133">Transmembrane helix</keyword>
<protein>
    <submittedName>
        <fullName evidence="5">Heparinase II/III-like protein</fullName>
    </submittedName>
</protein>